<reference evidence="1 2" key="1">
    <citation type="journal article" date="2010" name="Stand. Genomic Sci.">
        <title>Permanent draft genome sequence of Dethiosulfovibrio peptidovorans type strain (SEBR 4207).</title>
        <authorList>
            <person name="Labutti K."/>
            <person name="Mayilraj S."/>
            <person name="Clum A."/>
            <person name="Lucas S."/>
            <person name="Glavina Del Rio T."/>
            <person name="Nolan M."/>
            <person name="Tice H."/>
            <person name="Cheng J.F."/>
            <person name="Pitluck S."/>
            <person name="Liolios K."/>
            <person name="Ivanova N."/>
            <person name="Mavromatis K."/>
            <person name="Mikhailova N."/>
            <person name="Pati A."/>
            <person name="Goodwin L."/>
            <person name="Chen A."/>
            <person name="Palaniappan K."/>
            <person name="Land M."/>
            <person name="Hauser L."/>
            <person name="Chang Y.J."/>
            <person name="Jeffries C.D."/>
            <person name="Rohde M."/>
            <person name="Spring S."/>
            <person name="Goker M."/>
            <person name="Woyke T."/>
            <person name="Bristow J."/>
            <person name="Eisen J.A."/>
            <person name="Markowitz V."/>
            <person name="Hugenholtz P."/>
            <person name="Kyrpides N.C."/>
            <person name="Klenk H.P."/>
            <person name="Lapidus A."/>
        </authorList>
    </citation>
    <scope>NUCLEOTIDE SEQUENCE [LARGE SCALE GENOMIC DNA]</scope>
    <source>
        <strain evidence="1 2">DSM 11002</strain>
    </source>
</reference>
<name>D2Z3B1_9BACT</name>
<dbReference type="STRING" id="469381.Dpep_2129"/>
<proteinExistence type="predicted"/>
<dbReference type="RefSeq" id="WP_005662018.1">
    <property type="nucleotide sequence ID" value="NZ_ABTR02000001.1"/>
</dbReference>
<dbReference type="AlphaFoldDB" id="D2Z3B1"/>
<evidence type="ECO:0000313" key="1">
    <source>
        <dbReference type="EMBL" id="EFC92151.1"/>
    </source>
</evidence>
<protein>
    <recommendedName>
        <fullName evidence="3">POTRA domain-containing protein</fullName>
    </recommendedName>
</protein>
<dbReference type="Proteomes" id="UP000006427">
    <property type="component" value="Unassembled WGS sequence"/>
</dbReference>
<evidence type="ECO:0000313" key="2">
    <source>
        <dbReference type="Proteomes" id="UP000006427"/>
    </source>
</evidence>
<dbReference type="OrthoDB" id="5283at2"/>
<keyword evidence="2" id="KW-1185">Reference proteome</keyword>
<comment type="caution">
    <text evidence="1">The sequence shown here is derived from an EMBL/GenBank/DDBJ whole genome shotgun (WGS) entry which is preliminary data.</text>
</comment>
<dbReference type="eggNOG" id="ENOG50334JT">
    <property type="taxonomic scope" value="Bacteria"/>
</dbReference>
<accession>D2Z3B1</accession>
<gene>
    <name evidence="1" type="ORF">Dpep_2129</name>
</gene>
<dbReference type="PaxDb" id="469381-Dpep_2129"/>
<evidence type="ECO:0008006" key="3">
    <source>
        <dbReference type="Google" id="ProtNLM"/>
    </source>
</evidence>
<dbReference type="EMBL" id="ABTR02000001">
    <property type="protein sequence ID" value="EFC92151.1"/>
    <property type="molecule type" value="Genomic_DNA"/>
</dbReference>
<organism evidence="1 2">
    <name type="scientific">Dethiosulfovibrio peptidovorans DSM 11002</name>
    <dbReference type="NCBI Taxonomy" id="469381"/>
    <lineage>
        <taxon>Bacteria</taxon>
        <taxon>Thermotogati</taxon>
        <taxon>Synergistota</taxon>
        <taxon>Synergistia</taxon>
        <taxon>Synergistales</taxon>
        <taxon>Dethiosulfovibrionaceae</taxon>
        <taxon>Dethiosulfovibrio</taxon>
    </lineage>
</organism>
<sequence length="262" mass="29904">MQENRLGVLFSLLLVSFLAAFPFKLERNYQFLRLRSIVLDSCPSLRIEKKILSYISPDAIRFWPLSFTLLGDLDEAIKKSEPLSIDTQIGWGTLSFRLKPLTVLSTFSWRKTSWYLSREGRVWSEDHPMNEEIYGKPDDPLVVIDESMPPPIKVSSKDQGSVMDFDYDLDYYSSTIKELTDMDLPGEVQALRIYREGGMELASLYIKRENNGFLTVIIDRDKNLHSQISAVNELLSSGVKFRSGEIVDASYGDKIVVKGLND</sequence>